<protein>
    <submittedName>
        <fullName evidence="1">Uncharacterized protein</fullName>
    </submittedName>
</protein>
<reference evidence="1" key="1">
    <citation type="submission" date="2022-08" db="EMBL/GenBank/DDBJ databases">
        <authorList>
            <person name="Tian L."/>
        </authorList>
    </citation>
    <scope>NUCLEOTIDE SEQUENCE</scope>
    <source>
        <strain evidence="1">CM253</strain>
    </source>
</reference>
<dbReference type="Proteomes" id="UP001057738">
    <property type="component" value="Chromosome"/>
</dbReference>
<dbReference type="GeneID" id="95576438"/>
<evidence type="ECO:0000313" key="2">
    <source>
        <dbReference type="Proteomes" id="UP001057738"/>
    </source>
</evidence>
<sequence>MLRTSPGTAALTTGGVLLVTVLAGSASAVGWGSVTASYDGKARATAYGDFRNDQNINAKNKVMSKDLAADGNTIYTTGNWYFENGAEVHALNTPEHNHTYYVTHYLKHPLQPTAKSVRGGTQACVQLGWPVPDTCSAQALPSFDY</sequence>
<dbReference type="RefSeq" id="WP_257856617.1">
    <property type="nucleotide sequence ID" value="NZ_CP102514.1"/>
</dbReference>
<gene>
    <name evidence="1" type="ORF">NRK68_23295</name>
</gene>
<dbReference type="EMBL" id="CP102514">
    <property type="protein sequence ID" value="UUY49895.1"/>
    <property type="molecule type" value="Genomic_DNA"/>
</dbReference>
<name>A0ABY5Q2M8_9ACTN</name>
<organism evidence="1 2">
    <name type="scientific">Streptomyces yangpuensis</name>
    <dbReference type="NCBI Taxonomy" id="1648182"/>
    <lineage>
        <taxon>Bacteria</taxon>
        <taxon>Bacillati</taxon>
        <taxon>Actinomycetota</taxon>
        <taxon>Actinomycetes</taxon>
        <taxon>Kitasatosporales</taxon>
        <taxon>Streptomycetaceae</taxon>
        <taxon>Streptomyces</taxon>
    </lineage>
</organism>
<accession>A0ABY5Q2M8</accession>
<keyword evidence="2" id="KW-1185">Reference proteome</keyword>
<evidence type="ECO:0000313" key="1">
    <source>
        <dbReference type="EMBL" id="UUY49895.1"/>
    </source>
</evidence>
<proteinExistence type="predicted"/>